<keyword evidence="8" id="KW-0472">Membrane</keyword>
<evidence type="ECO:0000256" key="4">
    <source>
        <dbReference type="ARBA" id="ARBA00022692"/>
    </source>
</evidence>
<evidence type="ECO:0000256" key="7">
    <source>
        <dbReference type="ARBA" id="ARBA00023098"/>
    </source>
</evidence>
<keyword evidence="4" id="KW-0812">Transmembrane</keyword>
<evidence type="ECO:0000256" key="5">
    <source>
        <dbReference type="ARBA" id="ARBA00022832"/>
    </source>
</evidence>
<keyword evidence="5 10" id="KW-0276">Fatty acid metabolism</keyword>
<keyword evidence="3 10" id="KW-0808">Transferase</keyword>
<dbReference type="GO" id="GO:0019367">
    <property type="term" value="P:fatty acid elongation, saturated fatty acid"/>
    <property type="evidence" value="ECO:0007669"/>
    <property type="project" value="TreeGrafter"/>
</dbReference>
<proteinExistence type="inferred from homology"/>
<evidence type="ECO:0000256" key="10">
    <source>
        <dbReference type="RuleBase" id="RU361115"/>
    </source>
</evidence>
<dbReference type="AlphaFoldDB" id="A0A7R9EZE6"/>
<evidence type="ECO:0000256" key="3">
    <source>
        <dbReference type="ARBA" id="ARBA00022679"/>
    </source>
</evidence>
<keyword evidence="7 10" id="KW-0443">Lipid metabolism</keyword>
<dbReference type="GO" id="GO:0030148">
    <property type="term" value="P:sphingolipid biosynthetic process"/>
    <property type="evidence" value="ECO:0007669"/>
    <property type="project" value="TreeGrafter"/>
</dbReference>
<dbReference type="EC" id="2.3.1.199" evidence="10"/>
<protein>
    <recommendedName>
        <fullName evidence="10">Elongation of very long chain fatty acids protein</fullName>
        <ecNumber evidence="10">2.3.1.199</ecNumber>
    </recommendedName>
    <alternativeName>
        <fullName evidence="10">Very-long-chain 3-oxoacyl-CoA synthase</fullName>
    </alternativeName>
</protein>
<dbReference type="PANTHER" id="PTHR11157:SF69">
    <property type="entry name" value="ELONGATION OF VERY LONG CHAIN FATTY ACIDS PROTEIN 7"/>
    <property type="match status" value="1"/>
</dbReference>
<evidence type="ECO:0000256" key="2">
    <source>
        <dbReference type="ARBA" id="ARBA00022516"/>
    </source>
</evidence>
<reference evidence="11" key="1">
    <citation type="submission" date="2020-11" db="EMBL/GenBank/DDBJ databases">
        <authorList>
            <person name="Tran Van P."/>
        </authorList>
    </citation>
    <scope>NUCLEOTIDE SEQUENCE</scope>
</reference>
<dbReference type="InterPro" id="IPR002076">
    <property type="entry name" value="ELO_fam"/>
</dbReference>
<dbReference type="GO" id="GO:0034626">
    <property type="term" value="P:fatty acid elongation, polyunsaturated fatty acid"/>
    <property type="evidence" value="ECO:0007669"/>
    <property type="project" value="TreeGrafter"/>
</dbReference>
<keyword evidence="9 10" id="KW-0275">Fatty acid biosynthesis</keyword>
<dbReference type="GO" id="GO:0034625">
    <property type="term" value="P:fatty acid elongation, monounsaturated fatty acid"/>
    <property type="evidence" value="ECO:0007669"/>
    <property type="project" value="TreeGrafter"/>
</dbReference>
<accession>A0A7R9EZE6</accession>
<dbReference type="EMBL" id="OD566325">
    <property type="protein sequence ID" value="CAD7443771.1"/>
    <property type="molecule type" value="Genomic_DNA"/>
</dbReference>
<evidence type="ECO:0000256" key="9">
    <source>
        <dbReference type="ARBA" id="ARBA00023160"/>
    </source>
</evidence>
<dbReference type="GO" id="GO:0042761">
    <property type="term" value="P:very long-chain fatty acid biosynthetic process"/>
    <property type="evidence" value="ECO:0007669"/>
    <property type="project" value="TreeGrafter"/>
</dbReference>
<comment type="similarity">
    <text evidence="10">Belongs to the ELO family.</text>
</comment>
<sequence length="281" mass="32415">MIFPQDCSVDSAIYDIRDPSFLVGVEGYFELLGSNFDMALIVQLMDDFHDLINKNGDVCRGVSDQQELAFQMFVDVCQINKRLAFQMFVDVYQINKKLAFQMSVEVCQTNRGLAFQMFVEVYHTNRGLAFQMFVEVYHTNRGLAFRTFRDYPRTSHWPLMSSPFPTLAICLSYVYLTKVAGPKLMENRKPFELRNVLIAYNLFQVIFSSWLFYECLMGGWWGQYSFQCQPVDKSNSPTAIRIVGWNVGKVACMSVDVGSGPVIFNLRLFTSQLYFSTWTPT</sequence>
<dbReference type="GO" id="GO:0005789">
    <property type="term" value="C:endoplasmic reticulum membrane"/>
    <property type="evidence" value="ECO:0007669"/>
    <property type="project" value="TreeGrafter"/>
</dbReference>
<evidence type="ECO:0000313" key="11">
    <source>
        <dbReference type="EMBL" id="CAD7443771.1"/>
    </source>
</evidence>
<organism evidence="11">
    <name type="scientific">Timema bartmani</name>
    <dbReference type="NCBI Taxonomy" id="61472"/>
    <lineage>
        <taxon>Eukaryota</taxon>
        <taxon>Metazoa</taxon>
        <taxon>Ecdysozoa</taxon>
        <taxon>Arthropoda</taxon>
        <taxon>Hexapoda</taxon>
        <taxon>Insecta</taxon>
        <taxon>Pterygota</taxon>
        <taxon>Neoptera</taxon>
        <taxon>Polyneoptera</taxon>
        <taxon>Phasmatodea</taxon>
        <taxon>Timematodea</taxon>
        <taxon>Timematoidea</taxon>
        <taxon>Timematidae</taxon>
        <taxon>Timema</taxon>
    </lineage>
</organism>
<dbReference type="Pfam" id="PF01151">
    <property type="entry name" value="ELO"/>
    <property type="match status" value="1"/>
</dbReference>
<evidence type="ECO:0000256" key="8">
    <source>
        <dbReference type="ARBA" id="ARBA00023136"/>
    </source>
</evidence>
<evidence type="ECO:0000256" key="1">
    <source>
        <dbReference type="ARBA" id="ARBA00004141"/>
    </source>
</evidence>
<dbReference type="GO" id="GO:0009922">
    <property type="term" value="F:fatty acid elongase activity"/>
    <property type="evidence" value="ECO:0007669"/>
    <property type="project" value="UniProtKB-EC"/>
</dbReference>
<name>A0A7R9EZE6_9NEOP</name>
<keyword evidence="6" id="KW-1133">Transmembrane helix</keyword>
<comment type="catalytic activity">
    <reaction evidence="10">
        <text>a very-long-chain acyl-CoA + malonyl-CoA + H(+) = a very-long-chain 3-oxoacyl-CoA + CO2 + CoA</text>
        <dbReference type="Rhea" id="RHEA:32727"/>
        <dbReference type="ChEBI" id="CHEBI:15378"/>
        <dbReference type="ChEBI" id="CHEBI:16526"/>
        <dbReference type="ChEBI" id="CHEBI:57287"/>
        <dbReference type="ChEBI" id="CHEBI:57384"/>
        <dbReference type="ChEBI" id="CHEBI:90725"/>
        <dbReference type="ChEBI" id="CHEBI:90736"/>
        <dbReference type="EC" id="2.3.1.199"/>
    </reaction>
</comment>
<evidence type="ECO:0000256" key="6">
    <source>
        <dbReference type="ARBA" id="ARBA00022989"/>
    </source>
</evidence>
<keyword evidence="2 10" id="KW-0444">Lipid biosynthesis</keyword>
<dbReference type="PANTHER" id="PTHR11157">
    <property type="entry name" value="FATTY ACID ACYL TRANSFERASE-RELATED"/>
    <property type="match status" value="1"/>
</dbReference>
<comment type="subcellular location">
    <subcellularLocation>
        <location evidence="1">Membrane</location>
        <topology evidence="1">Multi-pass membrane protein</topology>
    </subcellularLocation>
</comment>
<gene>
    <name evidence="11" type="ORF">TBIB3V08_LOCUS6170</name>
</gene>